<dbReference type="PANTHER" id="PTHR40012">
    <property type="entry name" value="AUTOPHAGY-RELATED PROTEIN 29"/>
    <property type="match status" value="1"/>
</dbReference>
<dbReference type="GO" id="GO:0015031">
    <property type="term" value="P:protein transport"/>
    <property type="evidence" value="ECO:0007669"/>
    <property type="project" value="UniProtKB-KW"/>
</dbReference>
<evidence type="ECO:0000256" key="6">
    <source>
        <dbReference type="ARBA" id="ARBA00023006"/>
    </source>
</evidence>
<organism evidence="9 10">
    <name type="scientific">Cyclocybe aegerita</name>
    <name type="common">Black poplar mushroom</name>
    <name type="synonym">Agrocybe aegerita</name>
    <dbReference type="NCBI Taxonomy" id="1973307"/>
    <lineage>
        <taxon>Eukaryota</taxon>
        <taxon>Fungi</taxon>
        <taxon>Dikarya</taxon>
        <taxon>Basidiomycota</taxon>
        <taxon>Agaricomycotina</taxon>
        <taxon>Agaricomycetes</taxon>
        <taxon>Agaricomycetidae</taxon>
        <taxon>Agaricales</taxon>
        <taxon>Agaricineae</taxon>
        <taxon>Bolbitiaceae</taxon>
        <taxon>Cyclocybe</taxon>
    </lineage>
</organism>
<feature type="domain" description="Atg29 N-terminal" evidence="8">
    <location>
        <begin position="8"/>
        <end position="66"/>
    </location>
</feature>
<keyword evidence="4" id="KW-0813">Transport</keyword>
<evidence type="ECO:0000313" key="10">
    <source>
        <dbReference type="Proteomes" id="UP000467700"/>
    </source>
</evidence>
<keyword evidence="10" id="KW-1185">Reference proteome</keyword>
<evidence type="ECO:0000256" key="7">
    <source>
        <dbReference type="SAM" id="MobiDB-lite"/>
    </source>
</evidence>
<feature type="region of interest" description="Disordered" evidence="7">
    <location>
        <begin position="91"/>
        <end position="349"/>
    </location>
</feature>
<comment type="subcellular location">
    <subcellularLocation>
        <location evidence="1">Preautophagosomal structure</location>
    </subcellularLocation>
</comment>
<dbReference type="Proteomes" id="UP000467700">
    <property type="component" value="Unassembled WGS sequence"/>
</dbReference>
<dbReference type="GO" id="GO:0000407">
    <property type="term" value="C:phagophore assembly site"/>
    <property type="evidence" value="ECO:0007669"/>
    <property type="project" value="UniProtKB-SubCell"/>
</dbReference>
<keyword evidence="6" id="KW-0072">Autophagy</keyword>
<feature type="compositionally biased region" description="Low complexity" evidence="7">
    <location>
        <begin position="258"/>
        <end position="291"/>
    </location>
</feature>
<protein>
    <recommendedName>
        <fullName evidence="3">Autophagy-related protein 29</fullName>
    </recommendedName>
</protein>
<feature type="compositionally biased region" description="Basic and acidic residues" evidence="7">
    <location>
        <begin position="188"/>
        <end position="198"/>
    </location>
</feature>
<evidence type="ECO:0000256" key="2">
    <source>
        <dbReference type="ARBA" id="ARBA00010082"/>
    </source>
</evidence>
<gene>
    <name evidence="9" type="ORF">AAE3_LOCUS973</name>
</gene>
<feature type="compositionally biased region" description="Low complexity" evidence="7">
    <location>
        <begin position="330"/>
        <end position="349"/>
    </location>
</feature>
<feature type="compositionally biased region" description="Polar residues" evidence="7">
    <location>
        <begin position="248"/>
        <end position="257"/>
    </location>
</feature>
<dbReference type="Gene3D" id="1.10.10.2570">
    <property type="match status" value="1"/>
</dbReference>
<dbReference type="GO" id="GO:0000045">
    <property type="term" value="P:autophagosome assembly"/>
    <property type="evidence" value="ECO:0007669"/>
    <property type="project" value="InterPro"/>
</dbReference>
<dbReference type="Pfam" id="PF18388">
    <property type="entry name" value="ATG29_N"/>
    <property type="match status" value="1"/>
</dbReference>
<feature type="region of interest" description="Disordered" evidence="7">
    <location>
        <begin position="366"/>
        <end position="386"/>
    </location>
</feature>
<evidence type="ECO:0000313" key="9">
    <source>
        <dbReference type="EMBL" id="CAA7258502.1"/>
    </source>
</evidence>
<dbReference type="InterPro" id="IPR039113">
    <property type="entry name" value="ATG29"/>
</dbReference>
<dbReference type="AlphaFoldDB" id="A0A8S0WJ80"/>
<dbReference type="OrthoDB" id="21072at2759"/>
<reference evidence="9 10" key="1">
    <citation type="submission" date="2020-01" db="EMBL/GenBank/DDBJ databases">
        <authorList>
            <person name="Gupta K D."/>
        </authorList>
    </citation>
    <scope>NUCLEOTIDE SEQUENCE [LARGE SCALE GENOMIC DNA]</scope>
</reference>
<evidence type="ECO:0000256" key="5">
    <source>
        <dbReference type="ARBA" id="ARBA00022927"/>
    </source>
</evidence>
<comment type="caution">
    <text evidence="9">The sequence shown here is derived from an EMBL/GenBank/DDBJ whole genome shotgun (WGS) entry which is preliminary data.</text>
</comment>
<evidence type="ECO:0000256" key="3">
    <source>
        <dbReference type="ARBA" id="ARBA00013784"/>
    </source>
</evidence>
<dbReference type="PANTHER" id="PTHR40012:SF1">
    <property type="entry name" value="AUTOPHAGY-RELATED PROTEIN 29"/>
    <property type="match status" value="1"/>
</dbReference>
<evidence type="ECO:0000259" key="8">
    <source>
        <dbReference type="Pfam" id="PF18388"/>
    </source>
</evidence>
<dbReference type="EMBL" id="CACVBS010000002">
    <property type="protein sequence ID" value="CAA7258502.1"/>
    <property type="molecule type" value="Genomic_DNA"/>
</dbReference>
<dbReference type="InterPro" id="IPR040666">
    <property type="entry name" value="Atg29_N"/>
</dbReference>
<dbReference type="InterPro" id="IPR039362">
    <property type="entry name" value="ATG29_sf"/>
</dbReference>
<comment type="similarity">
    <text evidence="2">Belongs to the ATG29 family.</text>
</comment>
<feature type="compositionally biased region" description="Polar residues" evidence="7">
    <location>
        <begin position="366"/>
        <end position="375"/>
    </location>
</feature>
<keyword evidence="5" id="KW-0653">Protein transport</keyword>
<sequence length="386" mass="40921">MPAPAPVRVIVKLPYNRPENAPSDPPKIEWTPEKADILWKVIEIQRARSVDSAGADWKGLAAHLEVPLPYLLYRVNARFQEEIRGLKDIQGALSPSSAQPPKGYFPAGEKPQSVATRMVGSDQMSSSRLVSPLGVRARLSSLGNAPRPKKATSSSTLTLQPARKTFAPLRPTSPSSSVDDGTDSSDEQALKEEEAERNAEEDEALERKLAQLQKMMTNDALGLVSGTRSTAQAKAKDRGRSAPLSPRSIGSSRQGTLSSRSASQSVSGASSPQGSIPEIPSPSSGSQPRSPMGWNMPAQTAGPGPATRNLVGQGPRPRDRPLVDRAGDLSSGQGSEASSFSDLSDASLSASALESALMSNINNQGSHFSQFTRSRGSARVHSTVPQ</sequence>
<proteinExistence type="inferred from homology"/>
<evidence type="ECO:0000256" key="1">
    <source>
        <dbReference type="ARBA" id="ARBA00004329"/>
    </source>
</evidence>
<evidence type="ECO:0000256" key="4">
    <source>
        <dbReference type="ARBA" id="ARBA00022448"/>
    </source>
</evidence>
<accession>A0A8S0WJ80</accession>
<feature type="compositionally biased region" description="Basic and acidic residues" evidence="7">
    <location>
        <begin position="316"/>
        <end position="327"/>
    </location>
</feature>
<name>A0A8S0WJ80_CYCAE</name>